<comment type="caution">
    <text evidence="1">The sequence shown here is derived from an EMBL/GenBank/DDBJ whole genome shotgun (WGS) entry which is preliminary data.</text>
</comment>
<organism evidence="1">
    <name type="scientific">marine sediment metagenome</name>
    <dbReference type="NCBI Taxonomy" id="412755"/>
    <lineage>
        <taxon>unclassified sequences</taxon>
        <taxon>metagenomes</taxon>
        <taxon>ecological metagenomes</taxon>
    </lineage>
</organism>
<evidence type="ECO:0000313" key="1">
    <source>
        <dbReference type="EMBL" id="GAG90125.1"/>
    </source>
</evidence>
<gene>
    <name evidence="1" type="ORF">S01H4_49962</name>
</gene>
<accession>X1B4Z1</accession>
<sequence length="142" mass="15485">MDCVDCHNSNEAASGGANGPHGSSFEPILAMNYVTTDNTPESPSAYALCYNCHSRDSILNDESFTEHDKHIRDEDTPCSVCHDAHGVSAVQGNPRNNTHLINFDATIVQPNSQGILSFDDQGRYRGSCDLLCHGKDHQSEAY</sequence>
<dbReference type="InterPro" id="IPR036280">
    <property type="entry name" value="Multihaem_cyt_sf"/>
</dbReference>
<proteinExistence type="predicted"/>
<name>X1B4Z1_9ZZZZ</name>
<dbReference type="AlphaFoldDB" id="X1B4Z1"/>
<dbReference type="EMBL" id="BART01028313">
    <property type="protein sequence ID" value="GAG90125.1"/>
    <property type="molecule type" value="Genomic_DNA"/>
</dbReference>
<dbReference type="SUPFAM" id="SSF48695">
    <property type="entry name" value="Multiheme cytochromes"/>
    <property type="match status" value="1"/>
</dbReference>
<reference evidence="1" key="1">
    <citation type="journal article" date="2014" name="Front. Microbiol.">
        <title>High frequency of phylogenetically diverse reductive dehalogenase-homologous genes in deep subseafloor sedimentary metagenomes.</title>
        <authorList>
            <person name="Kawai M."/>
            <person name="Futagami T."/>
            <person name="Toyoda A."/>
            <person name="Takaki Y."/>
            <person name="Nishi S."/>
            <person name="Hori S."/>
            <person name="Arai W."/>
            <person name="Tsubouchi T."/>
            <person name="Morono Y."/>
            <person name="Uchiyama I."/>
            <person name="Ito T."/>
            <person name="Fujiyama A."/>
            <person name="Inagaki F."/>
            <person name="Takami H."/>
        </authorList>
    </citation>
    <scope>NUCLEOTIDE SEQUENCE</scope>
    <source>
        <strain evidence="1">Expedition CK06-06</strain>
    </source>
</reference>
<protein>
    <submittedName>
        <fullName evidence="1">Uncharacterized protein</fullName>
    </submittedName>
</protein>